<dbReference type="HOGENOM" id="CLU_1272318_0_0_1"/>
<accession>A0A0D2ESI6</accession>
<protein>
    <submittedName>
        <fullName evidence="1">Uncharacterized protein</fullName>
    </submittedName>
</protein>
<gene>
    <name evidence="1" type="ORF">PV05_02264</name>
</gene>
<name>A0A0D2ESI6_9EURO</name>
<dbReference type="EMBL" id="KN847318">
    <property type="protein sequence ID" value="KIW57700.1"/>
    <property type="molecule type" value="Genomic_DNA"/>
</dbReference>
<dbReference type="PANTHER" id="PTHR38688">
    <property type="entry name" value="PYR_REDOX_2 DOMAIN-CONTAINING PROTEIN"/>
    <property type="match status" value="1"/>
</dbReference>
<reference evidence="1 2" key="1">
    <citation type="submission" date="2015-01" db="EMBL/GenBank/DDBJ databases">
        <title>The Genome Sequence of Exophiala xenobiotica CBS118157.</title>
        <authorList>
            <consortium name="The Broad Institute Genomics Platform"/>
            <person name="Cuomo C."/>
            <person name="de Hoog S."/>
            <person name="Gorbushina A."/>
            <person name="Stielow B."/>
            <person name="Teixiera M."/>
            <person name="Abouelleil A."/>
            <person name="Chapman S.B."/>
            <person name="Priest M."/>
            <person name="Young S.K."/>
            <person name="Wortman J."/>
            <person name="Nusbaum C."/>
            <person name="Birren B."/>
        </authorList>
    </citation>
    <scope>NUCLEOTIDE SEQUENCE [LARGE SCALE GENOMIC DNA]</scope>
    <source>
        <strain evidence="1 2">CBS 118157</strain>
    </source>
</reference>
<sequence>MSFSNTKVKLFVAYAEGVLAFRTIARKGPEPNTISCLKDLDQEKTCMIADAADMCLMLSKGLQSLTRSSYKQALSRTHPGQMIRTVEDYTVIGASHSTILVLMNLCNLAGTSHPHLRIKWFTRHDLRYTKERDGRIFRDNTGLKGDVATWARANLEQHRLPQSPVAKNLHKIGTTLEGENSAYLAHLPDCTHVIQAVGFQRSPIPRLRVSGIILDGL</sequence>
<evidence type="ECO:0000313" key="2">
    <source>
        <dbReference type="Proteomes" id="UP000054342"/>
    </source>
</evidence>
<dbReference type="AlphaFoldDB" id="A0A0D2ESI6"/>
<dbReference type="STRING" id="348802.A0A0D2ESI6"/>
<organism evidence="1 2">
    <name type="scientific">Exophiala xenobiotica</name>
    <dbReference type="NCBI Taxonomy" id="348802"/>
    <lineage>
        <taxon>Eukaryota</taxon>
        <taxon>Fungi</taxon>
        <taxon>Dikarya</taxon>
        <taxon>Ascomycota</taxon>
        <taxon>Pezizomycotina</taxon>
        <taxon>Eurotiomycetes</taxon>
        <taxon>Chaetothyriomycetidae</taxon>
        <taxon>Chaetothyriales</taxon>
        <taxon>Herpotrichiellaceae</taxon>
        <taxon>Exophiala</taxon>
    </lineage>
</organism>
<dbReference type="PANTHER" id="PTHR38688:SF1">
    <property type="entry name" value="FAD_NAD(P)-BINDING DOMAIN-CONTAINING PROTEIN"/>
    <property type="match status" value="1"/>
</dbReference>
<dbReference type="OrthoDB" id="432536at2759"/>
<proteinExistence type="predicted"/>
<dbReference type="InterPro" id="IPR053275">
    <property type="entry name" value="Agnestin_monoxygenase"/>
</dbReference>
<dbReference type="GeneID" id="25324172"/>
<keyword evidence="2" id="KW-1185">Reference proteome</keyword>
<evidence type="ECO:0000313" key="1">
    <source>
        <dbReference type="EMBL" id="KIW57700.1"/>
    </source>
</evidence>
<dbReference type="RefSeq" id="XP_013318284.1">
    <property type="nucleotide sequence ID" value="XM_013462830.1"/>
</dbReference>
<dbReference type="Proteomes" id="UP000054342">
    <property type="component" value="Unassembled WGS sequence"/>
</dbReference>